<evidence type="ECO:0000313" key="3">
    <source>
        <dbReference type="Proteomes" id="UP000477911"/>
    </source>
</evidence>
<evidence type="ECO:0000313" key="2">
    <source>
        <dbReference type="EMBL" id="MXN19200.1"/>
    </source>
</evidence>
<comment type="caution">
    <text evidence="2">The sequence shown here is derived from an EMBL/GenBank/DDBJ whole genome shotgun (WGS) entry which is preliminary data.</text>
</comment>
<feature type="transmembrane region" description="Helical" evidence="1">
    <location>
        <begin position="148"/>
        <end position="169"/>
    </location>
</feature>
<name>A0A6L7G7B4_9RHOB</name>
<dbReference type="Proteomes" id="UP000477911">
    <property type="component" value="Unassembled WGS sequence"/>
</dbReference>
<feature type="transmembrane region" description="Helical" evidence="1">
    <location>
        <begin position="298"/>
        <end position="317"/>
    </location>
</feature>
<feature type="transmembrane region" description="Helical" evidence="1">
    <location>
        <begin position="209"/>
        <end position="229"/>
    </location>
</feature>
<feature type="transmembrane region" description="Helical" evidence="1">
    <location>
        <begin position="265"/>
        <end position="291"/>
    </location>
</feature>
<feature type="transmembrane region" description="Helical" evidence="1">
    <location>
        <begin position="181"/>
        <end position="203"/>
    </location>
</feature>
<feature type="transmembrane region" description="Helical" evidence="1">
    <location>
        <begin position="12"/>
        <end position="39"/>
    </location>
</feature>
<accession>A0A6L7G7B4</accession>
<dbReference type="EMBL" id="WUMU01000017">
    <property type="protein sequence ID" value="MXN19200.1"/>
    <property type="molecule type" value="Genomic_DNA"/>
</dbReference>
<feature type="transmembrane region" description="Helical" evidence="1">
    <location>
        <begin position="60"/>
        <end position="81"/>
    </location>
</feature>
<dbReference type="GO" id="GO:0016020">
    <property type="term" value="C:membrane"/>
    <property type="evidence" value="ECO:0007669"/>
    <property type="project" value="InterPro"/>
</dbReference>
<dbReference type="InterPro" id="IPR007820">
    <property type="entry name" value="AbrB_fam"/>
</dbReference>
<organism evidence="2 3">
    <name type="scientific">Pseudooceanicola albus</name>
    <dbReference type="NCBI Taxonomy" id="2692189"/>
    <lineage>
        <taxon>Bacteria</taxon>
        <taxon>Pseudomonadati</taxon>
        <taxon>Pseudomonadota</taxon>
        <taxon>Alphaproteobacteria</taxon>
        <taxon>Rhodobacterales</taxon>
        <taxon>Paracoccaceae</taxon>
        <taxon>Pseudooceanicola</taxon>
    </lineage>
</organism>
<dbReference type="Pfam" id="PF05145">
    <property type="entry name" value="AbrB"/>
    <property type="match status" value="1"/>
</dbReference>
<dbReference type="PANTHER" id="PTHR38457">
    <property type="entry name" value="REGULATOR ABRB-RELATED"/>
    <property type="match status" value="1"/>
</dbReference>
<dbReference type="PIRSF" id="PIRSF038991">
    <property type="entry name" value="Protein_AbrB"/>
    <property type="match status" value="1"/>
</dbReference>
<feature type="transmembrane region" description="Helical" evidence="1">
    <location>
        <begin position="323"/>
        <end position="343"/>
    </location>
</feature>
<protein>
    <recommendedName>
        <fullName evidence="4">AbrB family transcriptional regulator</fullName>
    </recommendedName>
</protein>
<reference evidence="2 3" key="1">
    <citation type="submission" date="2019-12" db="EMBL/GenBank/DDBJ databases">
        <authorList>
            <person name="Li M."/>
        </authorList>
    </citation>
    <scope>NUCLEOTIDE SEQUENCE [LARGE SCALE GENOMIC DNA]</scope>
    <source>
        <strain evidence="2 3">GBMRC 2024</strain>
    </source>
</reference>
<gene>
    <name evidence="2" type="ORF">GR170_15265</name>
</gene>
<keyword evidence="3" id="KW-1185">Reference proteome</keyword>
<keyword evidence="1" id="KW-0472">Membrane</keyword>
<dbReference type="AlphaFoldDB" id="A0A6L7G7B4"/>
<dbReference type="GO" id="GO:0010468">
    <property type="term" value="P:regulation of gene expression"/>
    <property type="evidence" value="ECO:0007669"/>
    <property type="project" value="InterPro"/>
</dbReference>
<evidence type="ECO:0008006" key="4">
    <source>
        <dbReference type="Google" id="ProtNLM"/>
    </source>
</evidence>
<sequence>MAASPVRHPAPAWIAMIALAAVFSVPLVLLGLPAAVLLGAMVSGIVFGVRDVGLKMPRKLMFLVQGVVGTILANSLTPALMSEVGQYWPMLLLFNGLTLVAAFAAGWGLHRLTAVDSGAAIMGSLPGMAGAMVLIAQERGLDSRIVALMQYLRMATVIVTLTVISALVPGGGMPADAVTEAPLLSGPAAYLLIALIALTGLPASRIRHLPAAAMLVPMVIGGAAELSGLVHVDVPVALRDLIFLCLGLQVGLRFTRPVLVSVLRLIPAVLGSSLVLVALSAGLGGIACLVLDTDFLTGFLITAPGSIDTVVMIAAAAKANVSLVLAFQTMRLIVVVTLGPMLLERVARLPIWRHAMD</sequence>
<evidence type="ECO:0000256" key="1">
    <source>
        <dbReference type="SAM" id="Phobius"/>
    </source>
</evidence>
<dbReference type="InterPro" id="IPR017516">
    <property type="entry name" value="AbrB_dup"/>
</dbReference>
<dbReference type="PANTHER" id="PTHR38457:SF1">
    <property type="entry name" value="REGULATOR ABRB-RELATED"/>
    <property type="match status" value="1"/>
</dbReference>
<proteinExistence type="predicted"/>
<feature type="transmembrane region" description="Helical" evidence="1">
    <location>
        <begin position="87"/>
        <end position="107"/>
    </location>
</feature>
<keyword evidence="1" id="KW-0812">Transmembrane</keyword>
<keyword evidence="1" id="KW-1133">Transmembrane helix</keyword>
<dbReference type="RefSeq" id="WP_160895326.1">
    <property type="nucleotide sequence ID" value="NZ_WUMU01000017.1"/>
</dbReference>
<dbReference type="NCBIfam" id="TIGR03082">
    <property type="entry name" value="Gneg_AbrB_dup"/>
    <property type="match status" value="2"/>
</dbReference>